<name>A0ABW2QYI1_9NEIS</name>
<proteinExistence type="predicted"/>
<comment type="caution">
    <text evidence="2">The sequence shown here is derived from an EMBL/GenBank/DDBJ whole genome shotgun (WGS) entry which is preliminary data.</text>
</comment>
<dbReference type="InterPro" id="IPR056133">
    <property type="entry name" value="DUF7716"/>
</dbReference>
<sequence>MEEEKKEREKLVSEGWISTLSIEDIEDVIDNLSQQIEAPTQEQILAAFTFYYENDAFFECDEE</sequence>
<evidence type="ECO:0000313" key="3">
    <source>
        <dbReference type="Proteomes" id="UP001596473"/>
    </source>
</evidence>
<organism evidence="2 3">
    <name type="scientific">Iodobacter arcticus</name>
    <dbReference type="NCBI Taxonomy" id="590593"/>
    <lineage>
        <taxon>Bacteria</taxon>
        <taxon>Pseudomonadati</taxon>
        <taxon>Pseudomonadota</taxon>
        <taxon>Betaproteobacteria</taxon>
        <taxon>Neisseriales</taxon>
        <taxon>Chitinibacteraceae</taxon>
        <taxon>Iodobacter</taxon>
    </lineage>
</organism>
<dbReference type="EMBL" id="JBHTBQ010000026">
    <property type="protein sequence ID" value="MFC7420738.1"/>
    <property type="molecule type" value="Genomic_DNA"/>
</dbReference>
<evidence type="ECO:0000313" key="2">
    <source>
        <dbReference type="EMBL" id="MFC7420738.1"/>
    </source>
</evidence>
<keyword evidence="3" id="KW-1185">Reference proteome</keyword>
<dbReference type="Pfam" id="PF24832">
    <property type="entry name" value="DUF7716"/>
    <property type="match status" value="1"/>
</dbReference>
<gene>
    <name evidence="2" type="ORF">ACFQNF_12745</name>
</gene>
<dbReference type="RefSeq" id="WP_380188329.1">
    <property type="nucleotide sequence ID" value="NZ_JBHTBQ010000026.1"/>
</dbReference>
<protein>
    <recommendedName>
        <fullName evidence="1">DUF7716 domain-containing protein</fullName>
    </recommendedName>
</protein>
<accession>A0ABW2QYI1</accession>
<dbReference type="Proteomes" id="UP001596473">
    <property type="component" value="Unassembled WGS sequence"/>
</dbReference>
<reference evidence="3" key="1">
    <citation type="journal article" date="2019" name="Int. J. Syst. Evol. Microbiol.">
        <title>The Global Catalogue of Microorganisms (GCM) 10K type strain sequencing project: providing services to taxonomists for standard genome sequencing and annotation.</title>
        <authorList>
            <consortium name="The Broad Institute Genomics Platform"/>
            <consortium name="The Broad Institute Genome Sequencing Center for Infectious Disease"/>
            <person name="Wu L."/>
            <person name="Ma J."/>
        </authorList>
    </citation>
    <scope>NUCLEOTIDE SEQUENCE [LARGE SCALE GENOMIC DNA]</scope>
    <source>
        <strain evidence="3">CCUG 62945</strain>
    </source>
</reference>
<feature type="domain" description="DUF7716" evidence="1">
    <location>
        <begin position="2"/>
        <end position="59"/>
    </location>
</feature>
<evidence type="ECO:0000259" key="1">
    <source>
        <dbReference type="Pfam" id="PF24832"/>
    </source>
</evidence>